<dbReference type="STRING" id="1802306.A3C72_04105"/>
<accession>A0A1G2MGF5</accession>
<evidence type="ECO:0000313" key="2">
    <source>
        <dbReference type="EMBL" id="OHA22249.1"/>
    </source>
</evidence>
<dbReference type="EMBL" id="MHRK01000056">
    <property type="protein sequence ID" value="OHA22249.1"/>
    <property type="molecule type" value="Genomic_DNA"/>
</dbReference>
<feature type="transmembrane region" description="Helical" evidence="1">
    <location>
        <begin position="59"/>
        <end position="79"/>
    </location>
</feature>
<name>A0A1G2MGF5_9BACT</name>
<evidence type="ECO:0000313" key="3">
    <source>
        <dbReference type="Proteomes" id="UP000177130"/>
    </source>
</evidence>
<keyword evidence="1" id="KW-0472">Membrane</keyword>
<keyword evidence="1" id="KW-0812">Transmembrane</keyword>
<reference evidence="2 3" key="1">
    <citation type="journal article" date="2016" name="Nat. Commun.">
        <title>Thousands of microbial genomes shed light on interconnected biogeochemical processes in an aquifer system.</title>
        <authorList>
            <person name="Anantharaman K."/>
            <person name="Brown C.T."/>
            <person name="Hug L.A."/>
            <person name="Sharon I."/>
            <person name="Castelle C.J."/>
            <person name="Probst A.J."/>
            <person name="Thomas B.C."/>
            <person name="Singh A."/>
            <person name="Wilkins M.J."/>
            <person name="Karaoz U."/>
            <person name="Brodie E.L."/>
            <person name="Williams K.H."/>
            <person name="Hubbard S.S."/>
            <person name="Banfield J.F."/>
        </authorList>
    </citation>
    <scope>NUCLEOTIDE SEQUENCE [LARGE SCALE GENOMIC DNA]</scope>
</reference>
<sequence length="434" mass="48298">MSLPHKKNFLRDVLPKNSVEKPKRIRMREGDDGDEEVHYENVPNFEADYYQKTPKGRRWIWALATIGVLALVITFFYVFSSAEVVVVPRIDEVRFNHDFKAKKSVASSTEDSLVYSVEKIVTVGSKNVSSDGEKMQEKKASGKITIYNDYGPKEQRLIKNTRFETADGLIYRIDQSITIPPQKIVDGKKVPGTVEATVYADEPGTKYNIASATFTIPGFKSDPARFKGFHAKTNTAILGGFSGVAKYVTDARQQAVRAEIRSELEKQILAGAEKALSADYFIPKGAYTVEFESDMPVAVEGGAMSIKEKATVHVYSFNSKKFDAFLAKETPFASKIGNSSILIKNRPDLVLTWKTRPTAESAEISFNLKGLGRFVWMPDQVLLAHSLSGAKKSELQSILGGYNEVLNATASIAPFWSLKFPNNPEKIKIKIEVE</sequence>
<dbReference type="Proteomes" id="UP000177130">
    <property type="component" value="Unassembled WGS sequence"/>
</dbReference>
<proteinExistence type="predicted"/>
<dbReference type="AlphaFoldDB" id="A0A1G2MGF5"/>
<gene>
    <name evidence="2" type="ORF">A3C72_04105</name>
</gene>
<organism evidence="2 3">
    <name type="scientific">Candidatus Taylorbacteria bacterium RIFCSPHIGHO2_02_FULL_43_32b</name>
    <dbReference type="NCBI Taxonomy" id="1802306"/>
    <lineage>
        <taxon>Bacteria</taxon>
        <taxon>Candidatus Tayloriibacteriota</taxon>
    </lineage>
</organism>
<protein>
    <recommendedName>
        <fullName evidence="4">Baseplate protein J-like domain-containing protein</fullName>
    </recommendedName>
</protein>
<keyword evidence="1" id="KW-1133">Transmembrane helix</keyword>
<evidence type="ECO:0008006" key="4">
    <source>
        <dbReference type="Google" id="ProtNLM"/>
    </source>
</evidence>
<comment type="caution">
    <text evidence="2">The sequence shown here is derived from an EMBL/GenBank/DDBJ whole genome shotgun (WGS) entry which is preliminary data.</text>
</comment>
<evidence type="ECO:0000256" key="1">
    <source>
        <dbReference type="SAM" id="Phobius"/>
    </source>
</evidence>